<feature type="transmembrane region" description="Helical" evidence="1">
    <location>
        <begin position="20"/>
        <end position="37"/>
    </location>
</feature>
<dbReference type="AlphaFoldDB" id="A0A1R1PGS4"/>
<keyword evidence="3" id="KW-1185">Reference proteome</keyword>
<keyword evidence="1" id="KW-1133">Transmembrane helix</keyword>
<name>A0A1R1PGS4_ZANCU</name>
<sequence>MALTILFDVWVLRFRFPGNSYFLFLFLFLFFNFPFHFPDIHPYTLMYTSSAIRILIFHIYATSCTRCHSVFILFPSDCVFDNFGFVLFYSNIARSALTSPQ</sequence>
<reference evidence="3" key="1">
    <citation type="submission" date="2017-01" db="EMBL/GenBank/DDBJ databases">
        <authorList>
            <person name="Wang Y."/>
            <person name="White M."/>
            <person name="Kvist S."/>
            <person name="Moncalvo J.-M."/>
        </authorList>
    </citation>
    <scope>NUCLEOTIDE SEQUENCE [LARGE SCALE GENOMIC DNA]</scope>
    <source>
        <strain evidence="3">COL-18-3</strain>
    </source>
</reference>
<gene>
    <name evidence="2" type="ORF">AX774_g6399</name>
</gene>
<dbReference type="Proteomes" id="UP000188320">
    <property type="component" value="Unassembled WGS sequence"/>
</dbReference>
<evidence type="ECO:0000313" key="3">
    <source>
        <dbReference type="Proteomes" id="UP000188320"/>
    </source>
</evidence>
<evidence type="ECO:0000313" key="2">
    <source>
        <dbReference type="EMBL" id="OMH80176.1"/>
    </source>
</evidence>
<dbReference type="EMBL" id="LSSK01001279">
    <property type="protein sequence ID" value="OMH80176.1"/>
    <property type="molecule type" value="Genomic_DNA"/>
</dbReference>
<organism evidence="2 3">
    <name type="scientific">Zancudomyces culisetae</name>
    <name type="common">Gut fungus</name>
    <name type="synonym">Smittium culisetae</name>
    <dbReference type="NCBI Taxonomy" id="1213189"/>
    <lineage>
        <taxon>Eukaryota</taxon>
        <taxon>Fungi</taxon>
        <taxon>Fungi incertae sedis</taxon>
        <taxon>Zoopagomycota</taxon>
        <taxon>Kickxellomycotina</taxon>
        <taxon>Harpellomycetes</taxon>
        <taxon>Harpellales</taxon>
        <taxon>Legeriomycetaceae</taxon>
        <taxon>Zancudomyces</taxon>
    </lineage>
</organism>
<proteinExistence type="predicted"/>
<protein>
    <submittedName>
        <fullName evidence="2">Uncharacterized protein</fullName>
    </submittedName>
</protein>
<accession>A0A1R1PGS4</accession>
<keyword evidence="1" id="KW-0472">Membrane</keyword>
<evidence type="ECO:0000256" key="1">
    <source>
        <dbReference type="SAM" id="Phobius"/>
    </source>
</evidence>
<keyword evidence="1" id="KW-0812">Transmembrane</keyword>
<comment type="caution">
    <text evidence="2">The sequence shown here is derived from an EMBL/GenBank/DDBJ whole genome shotgun (WGS) entry which is preliminary data.</text>
</comment>